<evidence type="ECO:0000313" key="2">
    <source>
        <dbReference type="EMBL" id="EID53441.1"/>
    </source>
</evidence>
<gene>
    <name evidence="2" type="ORF">SacxiDRAFT_1182</name>
</gene>
<name>I0UZY8_9PSEU</name>
<reference evidence="2 3" key="1">
    <citation type="submission" date="2012-01" db="EMBL/GenBank/DDBJ databases">
        <title>Improved High-Quality Draft sequence of Saccharomonospora xinjiangensis XJ-54.</title>
        <authorList>
            <consortium name="US DOE Joint Genome Institute"/>
            <person name="Lucas S."/>
            <person name="Han J."/>
            <person name="Lapidus A."/>
            <person name="Cheng J.-F."/>
            <person name="Goodwin L."/>
            <person name="Pitluck S."/>
            <person name="Peters L."/>
            <person name="Mikhailova N."/>
            <person name="Teshima H."/>
            <person name="Detter J.C."/>
            <person name="Han C."/>
            <person name="Tapia R."/>
            <person name="Land M."/>
            <person name="Hauser L."/>
            <person name="Kyrpides N."/>
            <person name="Ivanova N."/>
            <person name="Pagani I."/>
            <person name="Brambilla E.-M."/>
            <person name="Klenk H.-P."/>
            <person name="Woyke T."/>
        </authorList>
    </citation>
    <scope>NUCLEOTIDE SEQUENCE [LARGE SCALE GENOMIC DNA]</scope>
    <source>
        <strain evidence="2 3">XJ-54</strain>
    </source>
</reference>
<dbReference type="RefSeq" id="WP_006237563.1">
    <property type="nucleotide sequence ID" value="NZ_JH636049.1"/>
</dbReference>
<dbReference type="Proteomes" id="UP000004691">
    <property type="component" value="Unassembled WGS sequence"/>
</dbReference>
<feature type="compositionally biased region" description="Acidic residues" evidence="1">
    <location>
        <begin position="122"/>
        <end position="136"/>
    </location>
</feature>
<feature type="region of interest" description="Disordered" evidence="1">
    <location>
        <begin position="117"/>
        <end position="151"/>
    </location>
</feature>
<evidence type="ECO:0000313" key="3">
    <source>
        <dbReference type="Proteomes" id="UP000004691"/>
    </source>
</evidence>
<keyword evidence="3" id="KW-1185">Reference proteome</keyword>
<dbReference type="AlphaFoldDB" id="I0UZY8"/>
<evidence type="ECO:0000256" key="1">
    <source>
        <dbReference type="SAM" id="MobiDB-lite"/>
    </source>
</evidence>
<dbReference type="HOGENOM" id="CLU_085015_0_0_11"/>
<organism evidence="2 3">
    <name type="scientific">Saccharomonospora xinjiangensis XJ-54</name>
    <dbReference type="NCBI Taxonomy" id="882086"/>
    <lineage>
        <taxon>Bacteria</taxon>
        <taxon>Bacillati</taxon>
        <taxon>Actinomycetota</taxon>
        <taxon>Actinomycetes</taxon>
        <taxon>Pseudonocardiales</taxon>
        <taxon>Pseudonocardiaceae</taxon>
        <taxon>Saccharomonospora</taxon>
    </lineage>
</organism>
<protein>
    <submittedName>
        <fullName evidence="2">Uncharacterized protein</fullName>
    </submittedName>
</protein>
<dbReference type="InterPro" id="IPR045991">
    <property type="entry name" value="DUF5947"/>
</dbReference>
<dbReference type="Pfam" id="PF19372">
    <property type="entry name" value="DUF5947"/>
    <property type="match status" value="2"/>
</dbReference>
<dbReference type="EMBL" id="JH636049">
    <property type="protein sequence ID" value="EID53441.1"/>
    <property type="molecule type" value="Genomic_DNA"/>
</dbReference>
<accession>I0UZY8</accession>
<sequence>MKGPVTESVTRPLPLGRLRELARAATGSAEERHRCELCGEIVPDAHRHLLRLPSRELSCACRACAVLFDRANARAGRYRAVPESRERLPGTPVDDVGWAALGVPVGLAFFVRHDDVTREQPDTGDDCDDGDGGDGGDDGHDADASGAGEGTTVMAYYPSPLGVVGTDVDPQAWERLVRKQPSLSRLEPEVRALLVHRDIGEQWLLGIDECYRLVARVRGTWSGMTGGDEVWHEIGRFFAELRGDGVPA</sequence>
<proteinExistence type="predicted"/>
<dbReference type="OrthoDB" id="152349at2"/>
<dbReference type="eggNOG" id="ENOG50313MT">
    <property type="taxonomic scope" value="Bacteria"/>
</dbReference>
<dbReference type="STRING" id="882086.SacxiDRAFT_1182"/>